<evidence type="ECO:0000313" key="2">
    <source>
        <dbReference type="EMBL" id="KZS89651.1"/>
    </source>
</evidence>
<dbReference type="EMBL" id="KV419426">
    <property type="protein sequence ID" value="KZS89651.1"/>
    <property type="molecule type" value="Genomic_DNA"/>
</dbReference>
<proteinExistence type="predicted"/>
<keyword evidence="3" id="KW-1185">Reference proteome</keyword>
<organism evidence="2 3">
    <name type="scientific">Sistotremastrum niveocremeum HHB9708</name>
    <dbReference type="NCBI Taxonomy" id="1314777"/>
    <lineage>
        <taxon>Eukaryota</taxon>
        <taxon>Fungi</taxon>
        <taxon>Dikarya</taxon>
        <taxon>Basidiomycota</taxon>
        <taxon>Agaricomycotina</taxon>
        <taxon>Agaricomycetes</taxon>
        <taxon>Sistotremastrales</taxon>
        <taxon>Sistotremastraceae</taxon>
        <taxon>Sertulicium</taxon>
        <taxon>Sertulicium niveocremeum</taxon>
    </lineage>
</organism>
<sequence>MFSKTITSFIVLAFALGAFALPAKPQPDIDYVYIYDSSANPIAAPTLKPAPTIAPIKSIAPANMQHPMLGRALNDLSAAILPRHPLTEITAEDCTKAGDAISIWEKSEEISSRWLTYGTEKPLVDEMISILDCLAAHPDIPGVDISELRDRATALKTKIYGVLLEETRTSKGLECTNEDLSSEWASSLHNHVASLGSHSHDVGLMLRTYHSFGFYLLATRQWYGKNVEKILQYLARLPAPTASSPIWATLEELSHATYIPQSSHRILSQNVLKRWRTGEEIDIASIQPEGRPLEYKRAEVAEKLETIKASTKIGDFKAAEECLGIFETGKGSHRNLIGAIQTSLFEAANNLANFCSEHDLPEPALFARRLRFQFERWSALARAETVDTFTPSISHPHTNSTASINITMRDSTFHEQSWSNFKYAAHVDERTWEDIHFPEVRRDQPMHEFIADFVAAANHRNRHPFSPIHSIDFTFNGTLETGTLHSGRDWYTQGTVADYFAPGSTVTITYTRHDGWPEVLRDRSPEMRMPMFQRMYPPSEPSAPSSWYSLPTPDGPWRKIPSLLFVGDGSELTARTTGPSLTIAKDIFVPGDFMSLGFGWKSLYTATHQRGRVPEALVPTSERITIPMSEEQAKTLLGRTVIYRLEDPEPPAPVLSEREIARAAKKRKREPKKIAERPPPLYCAFVWGLAVQADGKRILLKTFEFSEDSEIGRTFDVGSMASLPASLPSGYPELKKTAVPEWIGLLQPILGAKEEEKRRKKAAAETQARKERLRAILASAPASFEVGIGGDNSMVIGELTLHPPGSWGCITVDGCKAGIWESGVRHHDQPGGFSIWVQWVRDGTIDLYQAVSAFKTQAQDASQASLSVATWESVGSVPVDGGSVSILAKGILSAYPKQAIYGDPNLEQASWIEILTLSGWESGRYHIPGGISSGTGGDGSFDVQCTKDGNNAVIGLRVCEANTED</sequence>
<protein>
    <submittedName>
        <fullName evidence="2">Uncharacterized protein</fullName>
    </submittedName>
</protein>
<evidence type="ECO:0000313" key="3">
    <source>
        <dbReference type="Proteomes" id="UP000076722"/>
    </source>
</evidence>
<accession>A0A164QGZ3</accession>
<dbReference type="Proteomes" id="UP000076722">
    <property type="component" value="Unassembled WGS sequence"/>
</dbReference>
<feature type="chain" id="PRO_5007852540" evidence="1">
    <location>
        <begin position="21"/>
        <end position="965"/>
    </location>
</feature>
<gene>
    <name evidence="2" type="ORF">SISNIDRAFT_489073</name>
</gene>
<dbReference type="OrthoDB" id="3356389at2759"/>
<reference evidence="2 3" key="1">
    <citation type="journal article" date="2016" name="Mol. Biol. Evol.">
        <title>Comparative Genomics of Early-Diverging Mushroom-Forming Fungi Provides Insights into the Origins of Lignocellulose Decay Capabilities.</title>
        <authorList>
            <person name="Nagy L.G."/>
            <person name="Riley R."/>
            <person name="Tritt A."/>
            <person name="Adam C."/>
            <person name="Daum C."/>
            <person name="Floudas D."/>
            <person name="Sun H."/>
            <person name="Yadav J.S."/>
            <person name="Pangilinan J."/>
            <person name="Larsson K.H."/>
            <person name="Matsuura K."/>
            <person name="Barry K."/>
            <person name="Labutti K."/>
            <person name="Kuo R."/>
            <person name="Ohm R.A."/>
            <person name="Bhattacharya S.S."/>
            <person name="Shirouzu T."/>
            <person name="Yoshinaga Y."/>
            <person name="Martin F.M."/>
            <person name="Grigoriev I.V."/>
            <person name="Hibbett D.S."/>
        </authorList>
    </citation>
    <scope>NUCLEOTIDE SEQUENCE [LARGE SCALE GENOMIC DNA]</scope>
    <source>
        <strain evidence="2 3">HHB9708</strain>
    </source>
</reference>
<name>A0A164QGZ3_9AGAM</name>
<evidence type="ECO:0000256" key="1">
    <source>
        <dbReference type="SAM" id="SignalP"/>
    </source>
</evidence>
<keyword evidence="1" id="KW-0732">Signal</keyword>
<dbReference type="AlphaFoldDB" id="A0A164QGZ3"/>
<feature type="signal peptide" evidence="1">
    <location>
        <begin position="1"/>
        <end position="20"/>
    </location>
</feature>